<dbReference type="Gene3D" id="3.90.220.20">
    <property type="entry name" value="DNA methylase specificity domains"/>
    <property type="match status" value="2"/>
</dbReference>
<keyword evidence="5" id="KW-0255">Endonuclease</keyword>
<reference evidence="5 6" key="1">
    <citation type="submission" date="2018-09" db="EMBL/GenBank/DDBJ databases">
        <title>Hymenobacter medium sp. nov., isolated from R2A medium.</title>
        <authorList>
            <person name="Yingchao G."/>
        </authorList>
    </citation>
    <scope>NUCLEOTIDE SEQUENCE [LARGE SCALE GENOMIC DNA]</scope>
    <source>
        <strain evidence="6">sh-6</strain>
    </source>
</reference>
<dbReference type="REBASE" id="273000">
    <property type="entry name" value="S.Hspsh6ORF12720P"/>
</dbReference>
<evidence type="ECO:0000313" key="6">
    <source>
        <dbReference type="Proteomes" id="UP000262802"/>
    </source>
</evidence>
<keyword evidence="5" id="KW-0378">Hydrolase</keyword>
<evidence type="ECO:0000259" key="4">
    <source>
        <dbReference type="Pfam" id="PF01420"/>
    </source>
</evidence>
<evidence type="ECO:0000256" key="2">
    <source>
        <dbReference type="ARBA" id="ARBA00022747"/>
    </source>
</evidence>
<dbReference type="PANTHER" id="PTHR30408">
    <property type="entry name" value="TYPE-1 RESTRICTION ENZYME ECOKI SPECIFICITY PROTEIN"/>
    <property type="match status" value="1"/>
</dbReference>
<evidence type="ECO:0000256" key="3">
    <source>
        <dbReference type="ARBA" id="ARBA00023125"/>
    </source>
</evidence>
<dbReference type="Proteomes" id="UP000262802">
    <property type="component" value="Chromosome"/>
</dbReference>
<feature type="domain" description="Type I restriction modification DNA specificity" evidence="4">
    <location>
        <begin position="3"/>
        <end position="179"/>
    </location>
</feature>
<dbReference type="InterPro" id="IPR044946">
    <property type="entry name" value="Restrct_endonuc_typeI_TRD_sf"/>
</dbReference>
<evidence type="ECO:0000313" key="5">
    <source>
        <dbReference type="EMBL" id="AYA37831.1"/>
    </source>
</evidence>
<dbReference type="AlphaFoldDB" id="A0A3B7R9T7"/>
<keyword evidence="6" id="KW-1185">Reference proteome</keyword>
<comment type="similarity">
    <text evidence="1">Belongs to the type-I restriction system S methylase family.</text>
</comment>
<dbReference type="Pfam" id="PF01420">
    <property type="entry name" value="Methylase_S"/>
    <property type="match status" value="1"/>
</dbReference>
<keyword evidence="3" id="KW-0238">DNA-binding</keyword>
<protein>
    <submittedName>
        <fullName evidence="5">Restriction endonuclease subunit S</fullName>
    </submittedName>
</protein>
<dbReference type="InterPro" id="IPR000055">
    <property type="entry name" value="Restrct_endonuc_typeI_TRD"/>
</dbReference>
<dbReference type="GO" id="GO:0003677">
    <property type="term" value="F:DNA binding"/>
    <property type="evidence" value="ECO:0007669"/>
    <property type="project" value="UniProtKB-KW"/>
</dbReference>
<dbReference type="GO" id="GO:0004519">
    <property type="term" value="F:endonuclease activity"/>
    <property type="evidence" value="ECO:0007669"/>
    <property type="project" value="UniProtKB-KW"/>
</dbReference>
<gene>
    <name evidence="5" type="ORF">D3Y59_12725</name>
</gene>
<dbReference type="CDD" id="cd17278">
    <property type="entry name" value="RMtype1_S_LdeBORF1052P-TRD2-CR2"/>
    <property type="match status" value="1"/>
</dbReference>
<dbReference type="EMBL" id="CP032317">
    <property type="protein sequence ID" value="AYA37831.1"/>
    <property type="molecule type" value="Genomic_DNA"/>
</dbReference>
<dbReference type="OrthoDB" id="825893at2"/>
<dbReference type="GO" id="GO:0009307">
    <property type="term" value="P:DNA restriction-modification system"/>
    <property type="evidence" value="ECO:0007669"/>
    <property type="project" value="UniProtKB-KW"/>
</dbReference>
<dbReference type="PANTHER" id="PTHR30408:SF13">
    <property type="entry name" value="TYPE I RESTRICTION ENZYME HINDI SPECIFICITY SUBUNIT"/>
    <property type="match status" value="1"/>
</dbReference>
<accession>A0A3B7R9T7</accession>
<proteinExistence type="inferred from homology"/>
<dbReference type="KEGG" id="hyh:D3Y59_12725"/>
<dbReference type="RefSeq" id="WP_119445391.1">
    <property type="nucleotide sequence ID" value="NZ_CP032317.1"/>
</dbReference>
<keyword evidence="5" id="KW-0540">Nuclease</keyword>
<dbReference type="SUPFAM" id="SSF116734">
    <property type="entry name" value="DNA methylase specificity domain"/>
    <property type="match status" value="2"/>
</dbReference>
<keyword evidence="2" id="KW-0680">Restriction system</keyword>
<organism evidence="5 6">
    <name type="scientific">Hymenobacter oligotrophus</name>
    <dbReference type="NCBI Taxonomy" id="2319843"/>
    <lineage>
        <taxon>Bacteria</taxon>
        <taxon>Pseudomonadati</taxon>
        <taxon>Bacteroidota</taxon>
        <taxon>Cytophagia</taxon>
        <taxon>Cytophagales</taxon>
        <taxon>Hymenobacteraceae</taxon>
        <taxon>Hymenobacter</taxon>
    </lineage>
</organism>
<name>A0A3B7R9T7_9BACT</name>
<dbReference type="InterPro" id="IPR052021">
    <property type="entry name" value="Type-I_RS_S_subunit"/>
</dbReference>
<sequence>MSWEVVKLGSVCKVLPGFAFKSQLMGSSGIPVIKIKNINDNLGVDTLDCQCIDEAYVPEKLAKFFVSKGDILLAMTGATAGKFGRVHDNGRYLLNQRVAKIIPFDADADYIWSCLSDSKYRDLLFNIGQGAAQPNISGGQIEALDIPLPPKPVQKKISSIISAYNDLIDNNRKRIALLEKAARLLYEEWFVRLRFPGHEHTPVVDGVPVGWEKDDIRSCSSYISRGISPSYDEEAPGLVINQKCIRNNQVDLTPARNQKKPFKDDKQVLKGDVLINSTGAGTLGRVAQLWKDLPNCTVDSHVTIVRPKAESGICWLGYQLSVLEPLLENMGEGSTNQKELGRDRIASLRVLVPSSSIQHAFDQVVAPVKEQMNVLSAQNQKLQQARDLLLPRLMSGELAV</sequence>
<evidence type="ECO:0000256" key="1">
    <source>
        <dbReference type="ARBA" id="ARBA00010923"/>
    </source>
</evidence>